<proteinExistence type="predicted"/>
<name>A0A1E5C094_9GAMM</name>
<evidence type="ECO:0000313" key="2">
    <source>
        <dbReference type="Proteomes" id="UP000095039"/>
    </source>
</evidence>
<evidence type="ECO:0000313" key="1">
    <source>
        <dbReference type="EMBL" id="OEE58948.1"/>
    </source>
</evidence>
<dbReference type="AlphaFoldDB" id="A0A1E5C094"/>
<sequence length="76" mass="8442">MADIDWAGRQLRDNKRGYIVNTIPPIISRIGFDSVDWLNACTKAEQGRSVGSHHAIKAALPLLNRKRVSGFRLPDG</sequence>
<keyword evidence="2" id="KW-1185">Reference proteome</keyword>
<accession>A0A1E5C094</accession>
<dbReference type="Proteomes" id="UP000095039">
    <property type="component" value="Unassembled WGS sequence"/>
</dbReference>
<gene>
    <name evidence="1" type="ORF">A1OK_02775</name>
</gene>
<reference evidence="1 2" key="1">
    <citation type="journal article" date="2012" name="Science">
        <title>Ecological populations of bacteria act as socially cohesive units of antibiotic production and resistance.</title>
        <authorList>
            <person name="Cordero O.X."/>
            <person name="Wildschutte H."/>
            <person name="Kirkup B."/>
            <person name="Proehl S."/>
            <person name="Ngo L."/>
            <person name="Hussain F."/>
            <person name="Le Roux F."/>
            <person name="Mincer T."/>
            <person name="Polz M.F."/>
        </authorList>
    </citation>
    <scope>NUCLEOTIDE SEQUENCE [LARGE SCALE GENOMIC DNA]</scope>
    <source>
        <strain evidence="1 2">FF-454</strain>
    </source>
</reference>
<dbReference type="EMBL" id="AJWN02000090">
    <property type="protein sequence ID" value="OEE58948.1"/>
    <property type="molecule type" value="Genomic_DNA"/>
</dbReference>
<protein>
    <submittedName>
        <fullName evidence="1">Uncharacterized protein</fullName>
    </submittedName>
</protein>
<organism evidence="1 2">
    <name type="scientific">Enterovibrio norvegicus FF-454</name>
    <dbReference type="NCBI Taxonomy" id="1185651"/>
    <lineage>
        <taxon>Bacteria</taxon>
        <taxon>Pseudomonadati</taxon>
        <taxon>Pseudomonadota</taxon>
        <taxon>Gammaproteobacteria</taxon>
        <taxon>Vibrionales</taxon>
        <taxon>Vibrionaceae</taxon>
        <taxon>Enterovibrio</taxon>
    </lineage>
</organism>
<comment type="caution">
    <text evidence="1">The sequence shown here is derived from an EMBL/GenBank/DDBJ whole genome shotgun (WGS) entry which is preliminary data.</text>
</comment>